<keyword evidence="4" id="KW-0805">Transcription regulation</keyword>
<evidence type="ECO:0000256" key="8">
    <source>
        <dbReference type="PIRSR" id="PIRSR602481-2"/>
    </source>
</evidence>
<keyword evidence="3 7" id="KW-0862">Zinc</keyword>
<sequence length="131" mass="15359">MGTRNSVQREWIYDYIQRQDAHLSADEIYEGLLKEGKNISLATVYRNLSILVDEYKIASVMTDSKKQVYDKTCKPHDHFVCTKCHRMYDIDLPYDRSIEAKFAKQLDISIESHALTLYGICHDCHQERRGK</sequence>
<gene>
    <name evidence="10" type="ORF">B5F14_02585</name>
    <name evidence="9" type="ORF">POG00_01870</name>
</gene>
<evidence type="ECO:0000256" key="3">
    <source>
        <dbReference type="ARBA" id="ARBA00022833"/>
    </source>
</evidence>
<dbReference type="InterPro" id="IPR036390">
    <property type="entry name" value="WH_DNA-bd_sf"/>
</dbReference>
<dbReference type="Proteomes" id="UP000195447">
    <property type="component" value="Unassembled WGS sequence"/>
</dbReference>
<name>A0A1Y3VT91_9FIRM</name>
<dbReference type="GeneID" id="79875911"/>
<dbReference type="Gene3D" id="3.30.1490.190">
    <property type="match status" value="1"/>
</dbReference>
<keyword evidence="7" id="KW-0479">Metal-binding</keyword>
<dbReference type="InterPro" id="IPR002481">
    <property type="entry name" value="FUR"/>
</dbReference>
<keyword evidence="2" id="KW-0678">Repressor</keyword>
<evidence type="ECO:0000256" key="7">
    <source>
        <dbReference type="PIRSR" id="PIRSR602481-1"/>
    </source>
</evidence>
<feature type="binding site" evidence="7">
    <location>
        <position position="81"/>
    </location>
    <ligand>
        <name>Zn(2+)</name>
        <dbReference type="ChEBI" id="CHEBI:29105"/>
    </ligand>
</feature>
<evidence type="ECO:0000256" key="6">
    <source>
        <dbReference type="ARBA" id="ARBA00023163"/>
    </source>
</evidence>
<feature type="binding site" evidence="8">
    <location>
        <position position="113"/>
    </location>
    <ligand>
        <name>Fe cation</name>
        <dbReference type="ChEBI" id="CHEBI:24875"/>
    </ligand>
</feature>
<dbReference type="PANTHER" id="PTHR33202:SF7">
    <property type="entry name" value="FERRIC UPTAKE REGULATION PROTEIN"/>
    <property type="match status" value="1"/>
</dbReference>
<evidence type="ECO:0000313" key="10">
    <source>
        <dbReference type="EMBL" id="OUP61496.1"/>
    </source>
</evidence>
<reference evidence="10" key="2">
    <citation type="journal article" date="2018" name="BMC Genomics">
        <title>Whole genome sequencing and function prediction of 133 gut anaerobes isolated from chicken caecum in pure cultures.</title>
        <authorList>
            <person name="Medvecky M."/>
            <person name="Cejkova D."/>
            <person name="Polansky O."/>
            <person name="Karasova D."/>
            <person name="Kubasova T."/>
            <person name="Cizek A."/>
            <person name="Rychlik I."/>
        </authorList>
    </citation>
    <scope>NUCLEOTIDE SEQUENCE</scope>
    <source>
        <strain evidence="10">An178</strain>
    </source>
</reference>
<dbReference type="EMBL" id="JAQNCK010000003">
    <property type="protein sequence ID" value="MDC0827452.1"/>
    <property type="molecule type" value="Genomic_DNA"/>
</dbReference>
<keyword evidence="8" id="KW-0408">Iron</keyword>
<reference evidence="11" key="1">
    <citation type="submission" date="2017-04" db="EMBL/GenBank/DDBJ databases">
        <title>Function of individual gut microbiota members based on whole genome sequencing of pure cultures obtained from chicken caecum.</title>
        <authorList>
            <person name="Medvecky M."/>
            <person name="Cejkova D."/>
            <person name="Polansky O."/>
            <person name="Karasova D."/>
            <person name="Kubasova T."/>
            <person name="Cizek A."/>
            <person name="Rychlik I."/>
        </authorList>
    </citation>
    <scope>NUCLEOTIDE SEQUENCE [LARGE SCALE GENOMIC DNA]</scope>
    <source>
        <strain evidence="11">An178</strain>
    </source>
</reference>
<dbReference type="CDD" id="cd07153">
    <property type="entry name" value="Fur_like"/>
    <property type="match status" value="1"/>
</dbReference>
<dbReference type="GO" id="GO:0008270">
    <property type="term" value="F:zinc ion binding"/>
    <property type="evidence" value="ECO:0007669"/>
    <property type="project" value="TreeGrafter"/>
</dbReference>
<dbReference type="RefSeq" id="WP_022356630.1">
    <property type="nucleotide sequence ID" value="NZ_CABKSV010000047.1"/>
</dbReference>
<comment type="cofactor">
    <cofactor evidence="8">
        <name>Mn(2+)</name>
        <dbReference type="ChEBI" id="CHEBI:29035"/>
    </cofactor>
    <cofactor evidence="8">
        <name>Fe(2+)</name>
        <dbReference type="ChEBI" id="CHEBI:29033"/>
    </cofactor>
    <text evidence="8">Binds 1 Mn(2+) or Fe(2+) ion per subunit.</text>
</comment>
<accession>A0A1Y3VT91</accession>
<dbReference type="InterPro" id="IPR036388">
    <property type="entry name" value="WH-like_DNA-bd_sf"/>
</dbReference>
<comment type="caution">
    <text evidence="10">The sequence shown here is derived from an EMBL/GenBank/DDBJ whole genome shotgun (WGS) entry which is preliminary data.</text>
</comment>
<dbReference type="GO" id="GO:0045892">
    <property type="term" value="P:negative regulation of DNA-templated transcription"/>
    <property type="evidence" value="ECO:0007669"/>
    <property type="project" value="TreeGrafter"/>
</dbReference>
<evidence type="ECO:0000256" key="4">
    <source>
        <dbReference type="ARBA" id="ARBA00023015"/>
    </source>
</evidence>
<feature type="binding site" evidence="7">
    <location>
        <position position="84"/>
    </location>
    <ligand>
        <name>Zn(2+)</name>
        <dbReference type="ChEBI" id="CHEBI:29105"/>
    </ligand>
</feature>
<feature type="binding site" evidence="7">
    <location>
        <position position="121"/>
    </location>
    <ligand>
        <name>Zn(2+)</name>
        <dbReference type="ChEBI" id="CHEBI:29105"/>
    </ligand>
</feature>
<evidence type="ECO:0000313" key="9">
    <source>
        <dbReference type="EMBL" id="MDC0827452.1"/>
    </source>
</evidence>
<protein>
    <submittedName>
        <fullName evidence="10">Transcriptional repressor</fullName>
    </submittedName>
</protein>
<dbReference type="PANTHER" id="PTHR33202">
    <property type="entry name" value="ZINC UPTAKE REGULATION PROTEIN"/>
    <property type="match status" value="1"/>
</dbReference>
<keyword evidence="11" id="KW-1185">Reference proteome</keyword>
<dbReference type="EMBL" id="NFKM01000003">
    <property type="protein sequence ID" value="OUP61496.1"/>
    <property type="molecule type" value="Genomic_DNA"/>
</dbReference>
<organism evidence="10 11">
    <name type="scientific">Faecalitalea cylindroides</name>
    <dbReference type="NCBI Taxonomy" id="39483"/>
    <lineage>
        <taxon>Bacteria</taxon>
        <taxon>Bacillati</taxon>
        <taxon>Bacillota</taxon>
        <taxon>Erysipelotrichia</taxon>
        <taxon>Erysipelotrichales</taxon>
        <taxon>Erysipelotrichaceae</taxon>
        <taxon>Faecalitalea</taxon>
    </lineage>
</organism>
<dbReference type="GO" id="GO:0003700">
    <property type="term" value="F:DNA-binding transcription factor activity"/>
    <property type="evidence" value="ECO:0007669"/>
    <property type="project" value="InterPro"/>
</dbReference>
<proteinExistence type="inferred from homology"/>
<dbReference type="SUPFAM" id="SSF46785">
    <property type="entry name" value="Winged helix' DNA-binding domain"/>
    <property type="match status" value="1"/>
</dbReference>
<reference evidence="9" key="3">
    <citation type="submission" date="2023-01" db="EMBL/GenBank/DDBJ databases">
        <title>Human gut microbiome strain richness.</title>
        <authorList>
            <person name="Chen-Liaw A."/>
        </authorList>
    </citation>
    <scope>NUCLEOTIDE SEQUENCE</scope>
    <source>
        <strain evidence="9">D55st1_G4_D55t1_190419</strain>
    </source>
</reference>
<dbReference type="GO" id="GO:0000976">
    <property type="term" value="F:transcription cis-regulatory region binding"/>
    <property type="evidence" value="ECO:0007669"/>
    <property type="project" value="TreeGrafter"/>
</dbReference>
<comment type="cofactor">
    <cofactor evidence="7">
        <name>Zn(2+)</name>
        <dbReference type="ChEBI" id="CHEBI:29105"/>
    </cofactor>
    <text evidence="7">Binds 1 zinc ion per subunit.</text>
</comment>
<dbReference type="Pfam" id="PF01475">
    <property type="entry name" value="FUR"/>
    <property type="match status" value="1"/>
</dbReference>
<feature type="binding site" evidence="8">
    <location>
        <position position="77"/>
    </location>
    <ligand>
        <name>Fe cation</name>
        <dbReference type="ChEBI" id="CHEBI:24875"/>
    </ligand>
</feature>
<dbReference type="Proteomes" id="UP001220658">
    <property type="component" value="Unassembled WGS sequence"/>
</dbReference>
<dbReference type="GO" id="GO:1900376">
    <property type="term" value="P:regulation of secondary metabolite biosynthetic process"/>
    <property type="evidence" value="ECO:0007669"/>
    <property type="project" value="TreeGrafter"/>
</dbReference>
<evidence type="ECO:0000313" key="11">
    <source>
        <dbReference type="Proteomes" id="UP000195447"/>
    </source>
</evidence>
<evidence type="ECO:0000256" key="2">
    <source>
        <dbReference type="ARBA" id="ARBA00022491"/>
    </source>
</evidence>
<feature type="binding site" evidence="7">
    <location>
        <position position="124"/>
    </location>
    <ligand>
        <name>Zn(2+)</name>
        <dbReference type="ChEBI" id="CHEBI:29105"/>
    </ligand>
</feature>
<dbReference type="InterPro" id="IPR043135">
    <property type="entry name" value="Fur_C"/>
</dbReference>
<keyword evidence="6" id="KW-0804">Transcription</keyword>
<keyword evidence="5" id="KW-0238">DNA-binding</keyword>
<dbReference type="AlphaFoldDB" id="A0A1Y3VT91"/>
<comment type="similarity">
    <text evidence="1">Belongs to the Fur family.</text>
</comment>
<evidence type="ECO:0000256" key="1">
    <source>
        <dbReference type="ARBA" id="ARBA00007957"/>
    </source>
</evidence>
<dbReference type="Gene3D" id="1.10.10.10">
    <property type="entry name" value="Winged helix-like DNA-binding domain superfamily/Winged helix DNA-binding domain"/>
    <property type="match status" value="1"/>
</dbReference>
<evidence type="ECO:0000256" key="5">
    <source>
        <dbReference type="ARBA" id="ARBA00023125"/>
    </source>
</evidence>